<gene>
    <name evidence="2" type="ORF">SAMN05878482_11099</name>
</gene>
<name>A0A9X8RE01_9BACI</name>
<feature type="transmembrane region" description="Helical" evidence="1">
    <location>
        <begin position="32"/>
        <end position="53"/>
    </location>
</feature>
<accession>A0A9X8RE01</accession>
<dbReference type="InterPro" id="IPR021741">
    <property type="entry name" value="DUF3311"/>
</dbReference>
<dbReference type="Proteomes" id="UP000185829">
    <property type="component" value="Unassembled WGS sequence"/>
</dbReference>
<dbReference type="EMBL" id="FTMX01000010">
    <property type="protein sequence ID" value="SIS04477.1"/>
    <property type="molecule type" value="Genomic_DNA"/>
</dbReference>
<dbReference type="Pfam" id="PF11755">
    <property type="entry name" value="DUF3311"/>
    <property type="match status" value="1"/>
</dbReference>
<keyword evidence="1" id="KW-0472">Membrane</keyword>
<evidence type="ECO:0000313" key="2">
    <source>
        <dbReference type="EMBL" id="SIS04477.1"/>
    </source>
</evidence>
<organism evidence="2 3">
    <name type="scientific">Peribacillus simplex</name>
    <dbReference type="NCBI Taxonomy" id="1478"/>
    <lineage>
        <taxon>Bacteria</taxon>
        <taxon>Bacillati</taxon>
        <taxon>Bacillota</taxon>
        <taxon>Bacilli</taxon>
        <taxon>Bacillales</taxon>
        <taxon>Bacillaceae</taxon>
        <taxon>Peribacillus</taxon>
    </lineage>
</organism>
<reference evidence="2 3" key="1">
    <citation type="submission" date="2017-01" db="EMBL/GenBank/DDBJ databases">
        <authorList>
            <person name="Varghese N."/>
            <person name="Submissions S."/>
        </authorList>
    </citation>
    <scope>NUCLEOTIDE SEQUENCE [LARGE SCALE GENOMIC DNA]</scope>
    <source>
        <strain evidence="2 3">RUG2-6</strain>
    </source>
</reference>
<dbReference type="AlphaFoldDB" id="A0A9X8RE01"/>
<sequence>MQKIYLLLLIPILCIFGTPIFANKVTPYILGLPFFMFFACLSVLVTSLTLLIINKFDHAAKEDLE</sequence>
<keyword evidence="1" id="KW-1133">Transmembrane helix</keyword>
<keyword evidence="1" id="KW-0812">Transmembrane</keyword>
<dbReference type="RefSeq" id="WP_076372048.1">
    <property type="nucleotide sequence ID" value="NZ_FTMX01000010.1"/>
</dbReference>
<evidence type="ECO:0000313" key="3">
    <source>
        <dbReference type="Proteomes" id="UP000185829"/>
    </source>
</evidence>
<evidence type="ECO:0008006" key="4">
    <source>
        <dbReference type="Google" id="ProtNLM"/>
    </source>
</evidence>
<proteinExistence type="predicted"/>
<evidence type="ECO:0000256" key="1">
    <source>
        <dbReference type="SAM" id="Phobius"/>
    </source>
</evidence>
<comment type="caution">
    <text evidence="2">The sequence shown here is derived from an EMBL/GenBank/DDBJ whole genome shotgun (WGS) entry which is preliminary data.</text>
</comment>
<protein>
    <recommendedName>
        <fullName evidence="4">DUF3311 domain-containing protein</fullName>
    </recommendedName>
</protein>